<evidence type="ECO:0000256" key="7">
    <source>
        <dbReference type="SAM" id="Phobius"/>
    </source>
</evidence>
<name>A0A8H7B2G7_9PLEO</name>
<dbReference type="GO" id="GO:0016020">
    <property type="term" value="C:membrane"/>
    <property type="evidence" value="ECO:0007669"/>
    <property type="project" value="UniProtKB-SubCell"/>
</dbReference>
<evidence type="ECO:0000256" key="4">
    <source>
        <dbReference type="ARBA" id="ARBA00022989"/>
    </source>
</evidence>
<feature type="compositionally biased region" description="Polar residues" evidence="6">
    <location>
        <begin position="621"/>
        <end position="632"/>
    </location>
</feature>
<feature type="transmembrane region" description="Helical" evidence="7">
    <location>
        <begin position="382"/>
        <end position="405"/>
    </location>
</feature>
<sequence length="759" mass="83692">MNNHAQDSVVNGPEFKDEKASDISPTPPLKVEDVEQNGSMVEIDAATEARLLRKLDIRIVPMICWIYLMNFMDRVNIGNARLYEMEADLGMDPNTNQFQIAVSILFVTYVIFETPSNLILKRMKPARYLAGLMFMWGLVATFSAFVTNFAGLVACRLLLGMFEAGLFPGVILYLSMFYNRRNVSLRQAWFYGTSALAGGLGGVVAYAIGEMDGVGGWNGWRWIIVINGIPTVLTAIAVPFVLPNSPETASFLTEEDRRNLVLLRMREIGQTTAGQELLKEDVMKGVKDWKVYAYAVAQFVGLGMLYSFSVFLPTIINGLGGGWNRQVVQALTIPVYIAGFITYVAGAYYSDKTQNRGLFCIAGLTVSMIGYIFLIANKGLGLSFAGCFIVALGLWVATGIAFSWIGVNNPRYGKRAFASGMQITIGNCSGVVAPFLYAAEDAPEFTAGYGATIGLLALGIAIYVALHLYFRMKNQRKLSGKEDWRIEGKTEEEIAEMGEDNPSYTIEPTEHQNELFGATHDTKLRGTNCDEMEPVERKYDDFNSLNRHSSRHSSSSSQTTVLSDRSSSTRAADQKEEPDPHDKPSTEKEENTEVDDTERQFDSGYEGGEESQGEGSETSSHTLGRSEGSSCTLGRVKDEDHDMKSGENGDEHTKEVIIIVEMEGIDSFEGRIANLLTMAIAMGDHRRLLSVALSQKQWQWTCNLLASERISAPMVHPTEQKRKRDLFLSGRKHGTVTQTVLVKQMTNGSAATQASGGAF</sequence>
<feature type="region of interest" description="Disordered" evidence="6">
    <location>
        <begin position="544"/>
        <end position="650"/>
    </location>
</feature>
<dbReference type="Pfam" id="PF07690">
    <property type="entry name" value="MFS_1"/>
    <property type="match status" value="1"/>
</dbReference>
<evidence type="ECO:0000259" key="8">
    <source>
        <dbReference type="PROSITE" id="PS50850"/>
    </source>
</evidence>
<keyword evidence="4 7" id="KW-1133">Transmembrane helix</keyword>
<feature type="transmembrane region" description="Helical" evidence="7">
    <location>
        <begin position="188"/>
        <end position="208"/>
    </location>
</feature>
<feature type="transmembrane region" description="Helical" evidence="7">
    <location>
        <begin position="328"/>
        <end position="350"/>
    </location>
</feature>
<evidence type="ECO:0000256" key="6">
    <source>
        <dbReference type="SAM" id="MobiDB-lite"/>
    </source>
</evidence>
<feature type="domain" description="Major facilitator superfamily (MFS) profile" evidence="8">
    <location>
        <begin position="59"/>
        <end position="477"/>
    </location>
</feature>
<dbReference type="Gene3D" id="1.20.1250.20">
    <property type="entry name" value="MFS general substrate transporter like domains"/>
    <property type="match status" value="2"/>
</dbReference>
<comment type="subcellular location">
    <subcellularLocation>
        <location evidence="1">Membrane</location>
        <topology evidence="1">Multi-pass membrane protein</topology>
    </subcellularLocation>
</comment>
<evidence type="ECO:0000256" key="5">
    <source>
        <dbReference type="ARBA" id="ARBA00023136"/>
    </source>
</evidence>
<dbReference type="InterPro" id="IPR036259">
    <property type="entry name" value="MFS_trans_sf"/>
</dbReference>
<feature type="transmembrane region" description="Helical" evidence="7">
    <location>
        <begin position="417"/>
        <end position="437"/>
    </location>
</feature>
<feature type="transmembrane region" description="Helical" evidence="7">
    <location>
        <begin position="59"/>
        <end position="77"/>
    </location>
</feature>
<dbReference type="EMBL" id="JAAABM010000007">
    <property type="protein sequence ID" value="KAF7676090.1"/>
    <property type="molecule type" value="Genomic_DNA"/>
</dbReference>
<dbReference type="PROSITE" id="PS50850">
    <property type="entry name" value="MFS"/>
    <property type="match status" value="1"/>
</dbReference>
<keyword evidence="2" id="KW-0813">Transport</keyword>
<dbReference type="FunFam" id="1.20.1250.20:FF:000034">
    <property type="entry name" value="MFS general substrate transporter"/>
    <property type="match status" value="1"/>
</dbReference>
<proteinExistence type="predicted"/>
<dbReference type="PANTHER" id="PTHR43791:SF91">
    <property type="entry name" value="MAJOR FACILITATOR SUPERFAMILY (MFS) PROFILE DOMAIN-CONTAINING PROTEIN-RELATED"/>
    <property type="match status" value="1"/>
</dbReference>
<accession>A0A8H7B2G7</accession>
<feature type="transmembrane region" description="Helical" evidence="7">
    <location>
        <begin position="220"/>
        <end position="242"/>
    </location>
</feature>
<feature type="transmembrane region" description="Helical" evidence="7">
    <location>
        <begin position="157"/>
        <end position="176"/>
    </location>
</feature>
<feature type="transmembrane region" description="Helical" evidence="7">
    <location>
        <begin position="357"/>
        <end position="376"/>
    </location>
</feature>
<dbReference type="FunFam" id="1.20.1250.20:FF:000013">
    <property type="entry name" value="MFS general substrate transporter"/>
    <property type="match status" value="1"/>
</dbReference>
<feature type="compositionally biased region" description="Basic and acidic residues" evidence="6">
    <location>
        <begin position="572"/>
        <end position="601"/>
    </location>
</feature>
<dbReference type="InterPro" id="IPR020846">
    <property type="entry name" value="MFS_dom"/>
</dbReference>
<keyword evidence="5 7" id="KW-0472">Membrane</keyword>
<feature type="region of interest" description="Disordered" evidence="6">
    <location>
        <begin position="1"/>
        <end position="31"/>
    </location>
</feature>
<comment type="caution">
    <text evidence="9">The sequence shown here is derived from an EMBL/GenBank/DDBJ whole genome shotgun (WGS) entry which is preliminary data.</text>
</comment>
<gene>
    <name evidence="9" type="ORF">GT037_005595</name>
</gene>
<dbReference type="SUPFAM" id="SSF103473">
    <property type="entry name" value="MFS general substrate transporter"/>
    <property type="match status" value="1"/>
</dbReference>
<feature type="transmembrane region" description="Helical" evidence="7">
    <location>
        <begin position="128"/>
        <end position="151"/>
    </location>
</feature>
<dbReference type="InterPro" id="IPR011701">
    <property type="entry name" value="MFS"/>
</dbReference>
<feature type="transmembrane region" description="Helical" evidence="7">
    <location>
        <begin position="97"/>
        <end position="116"/>
    </location>
</feature>
<evidence type="ECO:0000313" key="10">
    <source>
        <dbReference type="Proteomes" id="UP000596902"/>
    </source>
</evidence>
<evidence type="ECO:0000256" key="1">
    <source>
        <dbReference type="ARBA" id="ARBA00004141"/>
    </source>
</evidence>
<dbReference type="GeneID" id="62203820"/>
<keyword evidence="3 7" id="KW-0812">Transmembrane</keyword>
<feature type="compositionally biased region" description="Low complexity" evidence="6">
    <location>
        <begin position="544"/>
        <end position="568"/>
    </location>
</feature>
<reference evidence="9" key="2">
    <citation type="submission" date="2020-08" db="EMBL/GenBank/DDBJ databases">
        <title>Draft Genome Sequence of Cumin Blight Pathogen Alternaria burnsii.</title>
        <authorList>
            <person name="Feng Z."/>
        </authorList>
    </citation>
    <scope>NUCLEOTIDE SEQUENCE</scope>
    <source>
        <strain evidence="9">CBS107.38</strain>
    </source>
</reference>
<dbReference type="GO" id="GO:0022857">
    <property type="term" value="F:transmembrane transporter activity"/>
    <property type="evidence" value="ECO:0007669"/>
    <property type="project" value="InterPro"/>
</dbReference>
<feature type="transmembrane region" description="Helical" evidence="7">
    <location>
        <begin position="449"/>
        <end position="470"/>
    </location>
</feature>
<dbReference type="AlphaFoldDB" id="A0A8H7B2G7"/>
<feature type="compositionally biased region" description="Basic and acidic residues" evidence="6">
    <location>
        <begin position="635"/>
        <end position="650"/>
    </location>
</feature>
<evidence type="ECO:0000256" key="3">
    <source>
        <dbReference type="ARBA" id="ARBA00022692"/>
    </source>
</evidence>
<organism evidence="9 10">
    <name type="scientific">Alternaria burnsii</name>
    <dbReference type="NCBI Taxonomy" id="1187904"/>
    <lineage>
        <taxon>Eukaryota</taxon>
        <taxon>Fungi</taxon>
        <taxon>Dikarya</taxon>
        <taxon>Ascomycota</taxon>
        <taxon>Pezizomycotina</taxon>
        <taxon>Dothideomycetes</taxon>
        <taxon>Pleosporomycetidae</taxon>
        <taxon>Pleosporales</taxon>
        <taxon>Pleosporineae</taxon>
        <taxon>Pleosporaceae</taxon>
        <taxon>Alternaria</taxon>
        <taxon>Alternaria sect. Alternaria</taxon>
    </lineage>
</organism>
<reference evidence="9" key="1">
    <citation type="submission" date="2020-01" db="EMBL/GenBank/DDBJ databases">
        <authorList>
            <person name="Feng Z.H.Z."/>
        </authorList>
    </citation>
    <scope>NUCLEOTIDE SEQUENCE</scope>
    <source>
        <strain evidence="9">CBS107.38</strain>
    </source>
</reference>
<dbReference type="Proteomes" id="UP000596902">
    <property type="component" value="Unassembled WGS sequence"/>
</dbReference>
<evidence type="ECO:0000313" key="9">
    <source>
        <dbReference type="EMBL" id="KAF7676090.1"/>
    </source>
</evidence>
<protein>
    <submittedName>
        <fullName evidence="9">Mfs general substrate transporter</fullName>
    </submittedName>
</protein>
<feature type="transmembrane region" description="Helical" evidence="7">
    <location>
        <begin position="291"/>
        <end position="316"/>
    </location>
</feature>
<dbReference type="PANTHER" id="PTHR43791">
    <property type="entry name" value="PERMEASE-RELATED"/>
    <property type="match status" value="1"/>
</dbReference>
<evidence type="ECO:0000256" key="2">
    <source>
        <dbReference type="ARBA" id="ARBA00022448"/>
    </source>
</evidence>
<dbReference type="RefSeq" id="XP_038786331.1">
    <property type="nucleotide sequence ID" value="XM_038930642.1"/>
</dbReference>
<keyword evidence="10" id="KW-1185">Reference proteome</keyword>